<feature type="region of interest" description="Disordered" evidence="1">
    <location>
        <begin position="76"/>
        <end position="98"/>
    </location>
</feature>
<comment type="caution">
    <text evidence="2">The sequence shown here is derived from an EMBL/GenBank/DDBJ whole genome shotgun (WGS) entry which is preliminary data.</text>
</comment>
<feature type="non-terminal residue" evidence="2">
    <location>
        <position position="1"/>
    </location>
</feature>
<evidence type="ECO:0000313" key="3">
    <source>
        <dbReference type="Proteomes" id="UP001059596"/>
    </source>
</evidence>
<evidence type="ECO:0000256" key="1">
    <source>
        <dbReference type="SAM" id="MobiDB-lite"/>
    </source>
</evidence>
<proteinExistence type="predicted"/>
<gene>
    <name evidence="2" type="ORF">M5D96_009058</name>
</gene>
<protein>
    <submittedName>
        <fullName evidence="2">Uncharacterized protein</fullName>
    </submittedName>
</protein>
<sequence>MGMPASMPIVQWICVHVRVRVRVPGSVMSWRRTRLSYEWCCWRPIECDFPLQFECFSRTFAPFLGWIPSANFNKISETHPSSVERGSRYGSAKTRETT</sequence>
<dbReference type="AlphaFoldDB" id="A0A9Q0BMT8"/>
<evidence type="ECO:0000313" key="2">
    <source>
        <dbReference type="EMBL" id="KAI8038017.1"/>
    </source>
</evidence>
<keyword evidence="3" id="KW-1185">Reference proteome</keyword>
<name>A0A9Q0BMT8_9MUSC</name>
<organism evidence="2 3">
    <name type="scientific">Drosophila gunungcola</name>
    <name type="common">fruit fly</name>
    <dbReference type="NCBI Taxonomy" id="103775"/>
    <lineage>
        <taxon>Eukaryota</taxon>
        <taxon>Metazoa</taxon>
        <taxon>Ecdysozoa</taxon>
        <taxon>Arthropoda</taxon>
        <taxon>Hexapoda</taxon>
        <taxon>Insecta</taxon>
        <taxon>Pterygota</taxon>
        <taxon>Neoptera</taxon>
        <taxon>Endopterygota</taxon>
        <taxon>Diptera</taxon>
        <taxon>Brachycera</taxon>
        <taxon>Muscomorpha</taxon>
        <taxon>Ephydroidea</taxon>
        <taxon>Drosophilidae</taxon>
        <taxon>Drosophila</taxon>
        <taxon>Sophophora</taxon>
    </lineage>
</organism>
<dbReference type="EMBL" id="JAMKOV010000009">
    <property type="protein sequence ID" value="KAI8038017.1"/>
    <property type="molecule type" value="Genomic_DNA"/>
</dbReference>
<dbReference type="Proteomes" id="UP001059596">
    <property type="component" value="Unassembled WGS sequence"/>
</dbReference>
<accession>A0A9Q0BMT8</accession>
<reference evidence="2" key="1">
    <citation type="journal article" date="2023" name="Genome Biol. Evol.">
        <title>Long-read-based Genome Assembly of Drosophila gunungcola Reveals Fewer Chemosensory Genes in Flower-breeding Species.</title>
        <authorList>
            <person name="Negi A."/>
            <person name="Liao B.Y."/>
            <person name="Yeh S.D."/>
        </authorList>
    </citation>
    <scope>NUCLEOTIDE SEQUENCE</scope>
    <source>
        <strain evidence="2">Sukarami</strain>
    </source>
</reference>